<reference evidence="2" key="1">
    <citation type="journal article" date="2021" name="Proc. Natl. Acad. Sci. U.S.A.">
        <title>A Catalog of Tens of Thousands of Viruses from Human Metagenomes Reveals Hidden Associations with Chronic Diseases.</title>
        <authorList>
            <person name="Tisza M.J."/>
            <person name="Buck C.B."/>
        </authorList>
    </citation>
    <scope>NUCLEOTIDE SEQUENCE</scope>
    <source>
        <strain evidence="2">Cte0t5</strain>
    </source>
</reference>
<accession>A0A8S5LHE3</accession>
<name>A0A8S5LHE3_9CAUD</name>
<organism evidence="2">
    <name type="scientific">Myoviridae sp. cte0t5</name>
    <dbReference type="NCBI Taxonomy" id="2823549"/>
    <lineage>
        <taxon>Viruses</taxon>
        <taxon>Duplodnaviria</taxon>
        <taxon>Heunggongvirae</taxon>
        <taxon>Uroviricota</taxon>
        <taxon>Caudoviricetes</taxon>
    </lineage>
</organism>
<protein>
    <submittedName>
        <fullName evidence="2">Uncharacterized protein</fullName>
    </submittedName>
</protein>
<proteinExistence type="predicted"/>
<feature type="region of interest" description="Disordered" evidence="1">
    <location>
        <begin position="1"/>
        <end position="32"/>
    </location>
</feature>
<evidence type="ECO:0000256" key="1">
    <source>
        <dbReference type="SAM" id="MobiDB-lite"/>
    </source>
</evidence>
<dbReference type="EMBL" id="BK014717">
    <property type="protein sequence ID" value="DAD69267.1"/>
    <property type="molecule type" value="Genomic_DNA"/>
</dbReference>
<evidence type="ECO:0000313" key="2">
    <source>
        <dbReference type="EMBL" id="DAD69267.1"/>
    </source>
</evidence>
<sequence length="32" mass="3341">MTATTCPLQGGLPSATLPVTLDMPTSLLRRTP</sequence>